<feature type="compositionally biased region" description="Low complexity" evidence="2">
    <location>
        <begin position="58"/>
        <end position="77"/>
    </location>
</feature>
<proteinExistence type="predicted"/>
<keyword evidence="1" id="KW-1015">Disulfide bond</keyword>
<dbReference type="GO" id="GO:0048018">
    <property type="term" value="F:receptor ligand activity"/>
    <property type="evidence" value="ECO:0007669"/>
    <property type="project" value="InterPro"/>
</dbReference>
<keyword evidence="6" id="KW-1185">Reference proteome</keyword>
<name>A0A7M7H3I8_NASVI</name>
<dbReference type="AlphaFoldDB" id="A0A7M7H3I8"/>
<organism evidence="5 6">
    <name type="scientific">Nasonia vitripennis</name>
    <name type="common">Parasitic wasp</name>
    <dbReference type="NCBI Taxonomy" id="7425"/>
    <lineage>
        <taxon>Eukaryota</taxon>
        <taxon>Metazoa</taxon>
        <taxon>Ecdysozoa</taxon>
        <taxon>Arthropoda</taxon>
        <taxon>Hexapoda</taxon>
        <taxon>Insecta</taxon>
        <taxon>Pterygota</taxon>
        <taxon>Neoptera</taxon>
        <taxon>Endopterygota</taxon>
        <taxon>Hymenoptera</taxon>
        <taxon>Apocrita</taxon>
        <taxon>Proctotrupomorpha</taxon>
        <taxon>Chalcidoidea</taxon>
        <taxon>Pteromalidae</taxon>
        <taxon>Pteromalinae</taxon>
        <taxon>Nasonia</taxon>
    </lineage>
</organism>
<dbReference type="Proteomes" id="UP000002358">
    <property type="component" value="Chromosome 3"/>
</dbReference>
<comment type="caution">
    <text evidence="1">Lacks conserved residue(s) required for the propagation of feature annotation.</text>
</comment>
<keyword evidence="3" id="KW-0472">Membrane</keyword>
<dbReference type="KEGG" id="nvi:100121300"/>
<evidence type="ECO:0000313" key="5">
    <source>
        <dbReference type="EnsemblMetazoa" id="XP_008206323"/>
    </source>
</evidence>
<keyword evidence="3" id="KW-1133">Transmembrane helix</keyword>
<dbReference type="EnsemblMetazoa" id="XM_008208101">
    <property type="protein sequence ID" value="XP_008206323"/>
    <property type="gene ID" value="LOC100121300"/>
</dbReference>
<dbReference type="SMART" id="SM00181">
    <property type="entry name" value="EGF"/>
    <property type="match status" value="1"/>
</dbReference>
<dbReference type="OrthoDB" id="6233064at2759"/>
<dbReference type="PANTHER" id="PTHR12332">
    <property type="entry name" value="KEREN-RELATED"/>
    <property type="match status" value="1"/>
</dbReference>
<accession>A0A7M7H3I8</accession>
<dbReference type="InParanoid" id="A0A7M7H3I8"/>
<dbReference type="GO" id="GO:0007173">
    <property type="term" value="P:epidermal growth factor receptor signaling pathway"/>
    <property type="evidence" value="ECO:0007669"/>
    <property type="project" value="InterPro"/>
</dbReference>
<evidence type="ECO:0000259" key="4">
    <source>
        <dbReference type="PROSITE" id="PS50026"/>
    </source>
</evidence>
<keyword evidence="1" id="KW-0245">EGF-like domain</keyword>
<evidence type="ECO:0000256" key="1">
    <source>
        <dbReference type="PROSITE-ProRule" id="PRU00076"/>
    </source>
</evidence>
<feature type="domain" description="EGF-like" evidence="4">
    <location>
        <begin position="260"/>
        <end position="304"/>
    </location>
</feature>
<feature type="region of interest" description="Disordered" evidence="2">
    <location>
        <begin position="406"/>
        <end position="431"/>
    </location>
</feature>
<dbReference type="PROSITE" id="PS00022">
    <property type="entry name" value="EGF_1"/>
    <property type="match status" value="1"/>
</dbReference>
<dbReference type="PROSITE" id="PS50026">
    <property type="entry name" value="EGF_3"/>
    <property type="match status" value="1"/>
</dbReference>
<dbReference type="InterPro" id="IPR043403">
    <property type="entry name" value="Gurken/Spitz"/>
</dbReference>
<reference evidence="5" key="1">
    <citation type="submission" date="2021-01" db="UniProtKB">
        <authorList>
            <consortium name="EnsemblMetazoa"/>
        </authorList>
    </citation>
    <scope>IDENTIFICATION</scope>
</reference>
<evidence type="ECO:0000256" key="2">
    <source>
        <dbReference type="SAM" id="MobiDB-lite"/>
    </source>
</evidence>
<sequence>MPIAAGGILVAATVSTRGCLSLAAGMLRFLARLSGRRRHVRRFSSSGGGGGGGGGPGAATTTTSTTTTTTTTTARGSEQLLAAGGAQQPSSVVMDTKPELTEEYCCSRCRARQACSCAALGLDDYLAAGVTACCSGPTSYSNVAKSRTRHQRLRPESSYAWIGATETARTRRRRSEDCGCADDRDVLRRRPPEQRQQQQQQQQPPLVQVRRQSKLLPPYYLATLLILSYSLFGMADACSSRSTPKPRPPTPTPRPNITFHMYTCPPDYAEWYCLNGATCFTVKIVESLLYNCLCANGYIGQRCEFKDLDGSYLPSRQRVMLETASIAGAVTIAVFLAVITFISVYIHCKRKQKELRTSSGVDAVDGPGRDPELRPFSSRSRSLMIFMAKNPNSSTMAPSIEQTRMPNWNFPAESSTRMASVNETSNKRSSQ</sequence>
<feature type="region of interest" description="Disordered" evidence="2">
    <location>
        <begin position="41"/>
        <end position="94"/>
    </location>
</feature>
<dbReference type="Pfam" id="PF00008">
    <property type="entry name" value="EGF"/>
    <property type="match status" value="1"/>
</dbReference>
<dbReference type="SMR" id="A0A7M7H3I8"/>
<dbReference type="PANTHER" id="PTHR12332:SF1">
    <property type="entry name" value="KEREN-RELATED"/>
    <property type="match status" value="1"/>
</dbReference>
<dbReference type="InterPro" id="IPR000742">
    <property type="entry name" value="EGF"/>
</dbReference>
<dbReference type="Gene3D" id="2.10.25.10">
    <property type="entry name" value="Laminin"/>
    <property type="match status" value="1"/>
</dbReference>
<feature type="transmembrane region" description="Helical" evidence="3">
    <location>
        <begin position="324"/>
        <end position="346"/>
    </location>
</feature>
<dbReference type="SUPFAM" id="SSF57196">
    <property type="entry name" value="EGF/Laminin"/>
    <property type="match status" value="1"/>
</dbReference>
<evidence type="ECO:0000313" key="6">
    <source>
        <dbReference type="Proteomes" id="UP000002358"/>
    </source>
</evidence>
<dbReference type="GO" id="GO:0005154">
    <property type="term" value="F:epidermal growth factor receptor binding"/>
    <property type="evidence" value="ECO:0007669"/>
    <property type="project" value="InterPro"/>
</dbReference>
<feature type="disulfide bond" evidence="1">
    <location>
        <begin position="294"/>
        <end position="303"/>
    </location>
</feature>
<keyword evidence="3" id="KW-0812">Transmembrane</keyword>
<evidence type="ECO:0000256" key="3">
    <source>
        <dbReference type="SAM" id="Phobius"/>
    </source>
</evidence>
<protein>
    <recommendedName>
        <fullName evidence="4">EGF-like domain-containing protein</fullName>
    </recommendedName>
</protein>
<feature type="compositionally biased region" description="Basic and acidic residues" evidence="2">
    <location>
        <begin position="182"/>
        <end position="193"/>
    </location>
</feature>
<feature type="compositionally biased region" description="Low complexity" evidence="2">
    <location>
        <begin position="194"/>
        <end position="208"/>
    </location>
</feature>
<dbReference type="PROSITE" id="PS01186">
    <property type="entry name" value="EGF_2"/>
    <property type="match status" value="1"/>
</dbReference>
<feature type="compositionally biased region" description="Gly residues" evidence="2">
    <location>
        <begin position="46"/>
        <end position="57"/>
    </location>
</feature>
<feature type="region of interest" description="Disordered" evidence="2">
    <location>
        <begin position="182"/>
        <end position="208"/>
    </location>
</feature>
<dbReference type="RefSeq" id="XP_008206323.1">
    <property type="nucleotide sequence ID" value="XM_008208101.4"/>
</dbReference>
<dbReference type="CDD" id="cd00054">
    <property type="entry name" value="EGF_CA"/>
    <property type="match status" value="1"/>
</dbReference>
<dbReference type="GeneID" id="100121300"/>